<comment type="caution">
    <text evidence="3">The sequence shown here is derived from an EMBL/GenBank/DDBJ whole genome shotgun (WGS) entry which is preliminary data.</text>
</comment>
<organism evidence="3 4">
    <name type="scientific">Pelagomonas calceolata</name>
    <dbReference type="NCBI Taxonomy" id="35677"/>
    <lineage>
        <taxon>Eukaryota</taxon>
        <taxon>Sar</taxon>
        <taxon>Stramenopiles</taxon>
        <taxon>Ochrophyta</taxon>
        <taxon>Pelagophyceae</taxon>
        <taxon>Pelagomonadales</taxon>
        <taxon>Pelagomonadaceae</taxon>
        <taxon>Pelagomonas</taxon>
    </lineage>
</organism>
<accession>A0A8J2SJX7</accession>
<evidence type="ECO:0000256" key="1">
    <source>
        <dbReference type="SAM" id="SignalP"/>
    </source>
</evidence>
<dbReference type="InterPro" id="IPR012310">
    <property type="entry name" value="DNA_ligase_ATP-dep_cent"/>
</dbReference>
<sequence>MMGRTFRAVLACALAASPALGSYPLLTTYRPETNVEADARIDLDMEEILAELTADDLAGAMAKYQGGTNGVQTLASLSKPGATSMASDKWWPVYKDYWNNGYDYADAFVEGAYTGSLPDAMRKELIKKGIAYQGVWMYAAHSFDVGRSQCSTNDWDKGMAHYVGSMEGQTSVPADVASTGNLLYNLAQKRCADFGTCATGADSSTLANVNDRILNEHSTLGRDLTIHGGTYCDDARLAASFHSIVSQMTVPLVQGLLKYAWKADPVNGDSCAGQAGNDAATVATNDATNSKDCAKSWAEGWAFSAAVLPQIAQCDAAAATTIRDNLDVEAAEPMKDGVAAVKTAVESVYACLGITCADVGEFQASGIVYSGMDACADPPAPAPTPSPQTPRPTFCEFSNCADSNSAVPMSDAAARRAGEVAGAALAGAALAFIA</sequence>
<reference evidence="3" key="1">
    <citation type="submission" date="2021-11" db="EMBL/GenBank/DDBJ databases">
        <authorList>
            <consortium name="Genoscope - CEA"/>
            <person name="William W."/>
        </authorList>
    </citation>
    <scope>NUCLEOTIDE SEQUENCE</scope>
</reference>
<dbReference type="EMBL" id="CAKKNE010000002">
    <property type="protein sequence ID" value="CAH0367864.1"/>
    <property type="molecule type" value="Genomic_DNA"/>
</dbReference>
<keyword evidence="1" id="KW-0732">Signal</keyword>
<proteinExistence type="predicted"/>
<evidence type="ECO:0000259" key="2">
    <source>
        <dbReference type="PROSITE" id="PS50160"/>
    </source>
</evidence>
<evidence type="ECO:0000313" key="3">
    <source>
        <dbReference type="EMBL" id="CAH0367864.1"/>
    </source>
</evidence>
<dbReference type="GO" id="GO:0006310">
    <property type="term" value="P:DNA recombination"/>
    <property type="evidence" value="ECO:0007669"/>
    <property type="project" value="InterPro"/>
</dbReference>
<gene>
    <name evidence="3" type="ORF">PECAL_2P09040</name>
</gene>
<dbReference type="GO" id="GO:0005524">
    <property type="term" value="F:ATP binding"/>
    <property type="evidence" value="ECO:0007669"/>
    <property type="project" value="InterPro"/>
</dbReference>
<dbReference type="PROSITE" id="PS50160">
    <property type="entry name" value="DNA_LIGASE_A3"/>
    <property type="match status" value="1"/>
</dbReference>
<feature type="domain" description="ATP-dependent DNA ligase family profile" evidence="2">
    <location>
        <begin position="44"/>
        <end position="115"/>
    </location>
</feature>
<keyword evidence="4" id="KW-1185">Reference proteome</keyword>
<dbReference type="Pfam" id="PF07692">
    <property type="entry name" value="Fea1"/>
    <property type="match status" value="1"/>
</dbReference>
<dbReference type="OrthoDB" id="41870at2759"/>
<dbReference type="GO" id="GO:0003910">
    <property type="term" value="F:DNA ligase (ATP) activity"/>
    <property type="evidence" value="ECO:0007669"/>
    <property type="project" value="InterPro"/>
</dbReference>
<feature type="chain" id="PRO_5035221742" description="ATP-dependent DNA ligase family profile domain-containing protein" evidence="1">
    <location>
        <begin position="22"/>
        <end position="434"/>
    </location>
</feature>
<feature type="signal peptide" evidence="1">
    <location>
        <begin position="1"/>
        <end position="21"/>
    </location>
</feature>
<dbReference type="AlphaFoldDB" id="A0A8J2SJX7"/>
<evidence type="ECO:0000313" key="4">
    <source>
        <dbReference type="Proteomes" id="UP000789595"/>
    </source>
</evidence>
<protein>
    <recommendedName>
        <fullName evidence="2">ATP-dependent DNA ligase family profile domain-containing protein</fullName>
    </recommendedName>
</protein>
<dbReference type="Proteomes" id="UP000789595">
    <property type="component" value="Unassembled WGS sequence"/>
</dbReference>
<dbReference type="GO" id="GO:0006281">
    <property type="term" value="P:DNA repair"/>
    <property type="evidence" value="ECO:0007669"/>
    <property type="project" value="InterPro"/>
</dbReference>
<name>A0A8J2SJX7_9STRA</name>
<dbReference type="InterPro" id="IPR011643">
    <property type="entry name" value="HCR1"/>
</dbReference>